<feature type="non-terminal residue" evidence="1">
    <location>
        <position position="51"/>
    </location>
</feature>
<proteinExistence type="predicted"/>
<dbReference type="EMBL" id="HACG01042914">
    <property type="protein sequence ID" value="CEK89779.1"/>
    <property type="molecule type" value="Transcribed_RNA"/>
</dbReference>
<protein>
    <submittedName>
        <fullName evidence="1">Uncharacterized protein</fullName>
    </submittedName>
</protein>
<sequence>MLLTKSRRLSLTYNGSIITMNNKGGSGIYITHPQGNTETHSLAAGETCTNF</sequence>
<organism evidence="1">
    <name type="scientific">Arion vulgaris</name>
    <dbReference type="NCBI Taxonomy" id="1028688"/>
    <lineage>
        <taxon>Eukaryota</taxon>
        <taxon>Metazoa</taxon>
        <taxon>Spiralia</taxon>
        <taxon>Lophotrochozoa</taxon>
        <taxon>Mollusca</taxon>
        <taxon>Gastropoda</taxon>
        <taxon>Heterobranchia</taxon>
        <taxon>Euthyneura</taxon>
        <taxon>Panpulmonata</taxon>
        <taxon>Eupulmonata</taxon>
        <taxon>Stylommatophora</taxon>
        <taxon>Helicina</taxon>
        <taxon>Arionoidea</taxon>
        <taxon>Arionidae</taxon>
        <taxon>Arion</taxon>
    </lineage>
</organism>
<reference evidence="1" key="1">
    <citation type="submission" date="2014-12" db="EMBL/GenBank/DDBJ databases">
        <title>Insight into the proteome of Arion vulgaris.</title>
        <authorList>
            <person name="Aradska J."/>
            <person name="Bulat T."/>
            <person name="Smidak R."/>
            <person name="Sarate P."/>
            <person name="Gangsoo J."/>
            <person name="Sialana F."/>
            <person name="Bilban M."/>
            <person name="Lubec G."/>
        </authorList>
    </citation>
    <scope>NUCLEOTIDE SEQUENCE</scope>
    <source>
        <tissue evidence="1">Skin</tissue>
    </source>
</reference>
<gene>
    <name evidence="1" type="primary">ORF172866</name>
</gene>
<accession>A0A0B7B8W4</accession>
<name>A0A0B7B8W4_9EUPU</name>
<dbReference type="AlphaFoldDB" id="A0A0B7B8W4"/>
<evidence type="ECO:0000313" key="1">
    <source>
        <dbReference type="EMBL" id="CEK89779.1"/>
    </source>
</evidence>